<sequence length="167" mass="18839">MARAITQIEKEKTNPVEEQSQALTQVLQAVGNSSQALIILLDILNELHQAGILEILQGMLKNRQQVGAIAMSQLNQPTVHHLLKNGMSILQFLGNLEPEKVEKIIHVITHGIERSSQLENEKPLSFWDLTKMLRSPEVSLSIHMIFNFLRGMGEELNRDHPVHDEGK</sequence>
<dbReference type="InterPro" id="IPR012440">
    <property type="entry name" value="DUF1641"/>
</dbReference>
<evidence type="ECO:0000313" key="1">
    <source>
        <dbReference type="EMBL" id="RAL24071.1"/>
    </source>
</evidence>
<reference evidence="1 2" key="1">
    <citation type="submission" date="2018-06" db="EMBL/GenBank/DDBJ databases">
        <title>Thermoflavimicrobium daqus sp. nov., a thermophilic microbe isolated from Moutai-flavour Daqu.</title>
        <authorList>
            <person name="Wang X."/>
            <person name="Zhou H."/>
        </authorList>
    </citation>
    <scope>NUCLEOTIDE SEQUENCE [LARGE SCALE GENOMIC DNA]</scope>
    <source>
        <strain evidence="1 2">FBKL4.011</strain>
    </source>
</reference>
<dbReference type="Pfam" id="PF07849">
    <property type="entry name" value="DUF1641"/>
    <property type="match status" value="1"/>
</dbReference>
<dbReference type="RefSeq" id="WP_113659064.1">
    <property type="nucleotide sequence ID" value="NZ_KZ845667.1"/>
</dbReference>
<dbReference type="PANTHER" id="PTHR38433">
    <property type="match status" value="1"/>
</dbReference>
<dbReference type="EMBL" id="QJKK01000005">
    <property type="protein sequence ID" value="RAL24071.1"/>
    <property type="molecule type" value="Genomic_DNA"/>
</dbReference>
<gene>
    <name evidence="1" type="ORF">DL897_10265</name>
</gene>
<evidence type="ECO:0000313" key="2">
    <source>
        <dbReference type="Proteomes" id="UP000251213"/>
    </source>
</evidence>
<evidence type="ECO:0008006" key="3">
    <source>
        <dbReference type="Google" id="ProtNLM"/>
    </source>
</evidence>
<dbReference type="AlphaFoldDB" id="A0A364K453"/>
<reference evidence="1 2" key="2">
    <citation type="submission" date="2018-06" db="EMBL/GenBank/DDBJ databases">
        <authorList>
            <person name="Zhirakovskaya E."/>
        </authorList>
    </citation>
    <scope>NUCLEOTIDE SEQUENCE [LARGE SCALE GENOMIC DNA]</scope>
    <source>
        <strain evidence="1 2">FBKL4.011</strain>
    </source>
</reference>
<proteinExistence type="predicted"/>
<dbReference type="OrthoDB" id="147801at2"/>
<accession>A0A364K453</accession>
<dbReference type="PANTHER" id="PTHR38433:SF1">
    <property type="entry name" value="DUF1641 DOMAIN-CONTAINING PROTEIN"/>
    <property type="match status" value="1"/>
</dbReference>
<organism evidence="1 2">
    <name type="scientific">Thermoflavimicrobium daqui</name>
    <dbReference type="NCBI Taxonomy" id="2137476"/>
    <lineage>
        <taxon>Bacteria</taxon>
        <taxon>Bacillati</taxon>
        <taxon>Bacillota</taxon>
        <taxon>Bacilli</taxon>
        <taxon>Bacillales</taxon>
        <taxon>Thermoactinomycetaceae</taxon>
        <taxon>Thermoflavimicrobium</taxon>
    </lineage>
</organism>
<keyword evidence="2" id="KW-1185">Reference proteome</keyword>
<dbReference type="Proteomes" id="UP000251213">
    <property type="component" value="Unassembled WGS sequence"/>
</dbReference>
<name>A0A364K453_9BACL</name>
<comment type="caution">
    <text evidence="1">The sequence shown here is derived from an EMBL/GenBank/DDBJ whole genome shotgun (WGS) entry which is preliminary data.</text>
</comment>
<protein>
    <recommendedName>
        <fullName evidence="3">DUF1641 domain-containing protein</fullName>
    </recommendedName>
</protein>